<accession>A0A061RJ78</accession>
<proteinExistence type="inferred from homology"/>
<evidence type="ECO:0000313" key="9">
    <source>
        <dbReference type="EMBL" id="JAC70690.1"/>
    </source>
</evidence>
<feature type="compositionally biased region" description="Basic and acidic residues" evidence="8">
    <location>
        <begin position="236"/>
        <end position="256"/>
    </location>
</feature>
<name>A0A061RJ78_9CHLO</name>
<evidence type="ECO:0000256" key="4">
    <source>
        <dbReference type="ARBA" id="ARBA00022728"/>
    </source>
</evidence>
<keyword evidence="4 7" id="KW-0747">Spliceosome</keyword>
<dbReference type="PANTHER" id="PTHR23142">
    <property type="entry name" value="PRE-MRNA-SPLICING FACTOR 38A-RELATED"/>
    <property type="match status" value="1"/>
</dbReference>
<keyword evidence="5 7" id="KW-0508">mRNA splicing</keyword>
<evidence type="ECO:0000256" key="3">
    <source>
        <dbReference type="ARBA" id="ARBA00022664"/>
    </source>
</evidence>
<keyword evidence="3 7" id="KW-0507">mRNA processing</keyword>
<protein>
    <recommendedName>
        <fullName evidence="7">Pre-mRNA-splicing factor 38</fullName>
    </recommendedName>
</protein>
<dbReference type="Pfam" id="PF03371">
    <property type="entry name" value="PRP38"/>
    <property type="match status" value="1"/>
</dbReference>
<keyword evidence="6 7" id="KW-0539">Nucleus</keyword>
<comment type="function">
    <text evidence="7">Required for pre-mRNA splicing.</text>
</comment>
<comment type="subcellular location">
    <subcellularLocation>
        <location evidence="1 7">Nucleus</location>
    </subcellularLocation>
</comment>
<reference evidence="9" key="1">
    <citation type="submission" date="2014-05" db="EMBL/GenBank/DDBJ databases">
        <title>The transcriptome of the halophilic microalga Tetraselmis sp. GSL018 isolated from the Great Salt Lake, Utah.</title>
        <authorList>
            <person name="Jinkerson R.E."/>
            <person name="D'Adamo S."/>
            <person name="Posewitz M.C."/>
        </authorList>
    </citation>
    <scope>NUCLEOTIDE SEQUENCE</scope>
    <source>
        <strain evidence="9">GSL018</strain>
    </source>
</reference>
<dbReference type="GO" id="GO:0005681">
    <property type="term" value="C:spliceosomal complex"/>
    <property type="evidence" value="ECO:0007669"/>
    <property type="project" value="UniProtKB-KW"/>
</dbReference>
<sequence>MEVYGNKQTFNFEEVLRKNIVDSDYFRSIQAYQTWTEVIDEIYETVESVEPWLTGNARGPSTAFCCLFKLCSMKLSRREINDTLSHPDSPYIRAVGFLLLRYICNPKEIWSWVSSYVDDPEEFKPSPYGASITMGAFLRDLLLSQYYFETIFPRIPVPVERAIKEELKAKGLPAEAVGNGGTGGPDRRGVDEPNKRPPSVKAALSVSFGQTAPNRRGARESFRTSSQRPLEGGRSGGDRDAGRHSGYERPSGYDREHHHRRREDRSRSRERALSHGSRERRSRSPDRAPSWRDRSHDREGREHDRGRPDYRRDERDYRRERGRDRDRHWESRRDRDREGDRHSRRDRDGWRDRSRSRERESSGRDTRDVFRDGPSAAAGVDVQDLKRK</sequence>
<dbReference type="EMBL" id="GBEZ01015477">
    <property type="protein sequence ID" value="JAC70690.1"/>
    <property type="molecule type" value="Transcribed_RNA"/>
</dbReference>
<evidence type="ECO:0000256" key="1">
    <source>
        <dbReference type="ARBA" id="ARBA00004123"/>
    </source>
</evidence>
<gene>
    <name evidence="9" type="primary">PRPF38B</name>
    <name evidence="9" type="ORF">TSPGSL018_3588</name>
</gene>
<evidence type="ECO:0000256" key="5">
    <source>
        <dbReference type="ARBA" id="ARBA00023187"/>
    </source>
</evidence>
<evidence type="ECO:0000256" key="2">
    <source>
        <dbReference type="ARBA" id="ARBA00006164"/>
    </source>
</evidence>
<feature type="compositionally biased region" description="Basic and acidic residues" evidence="8">
    <location>
        <begin position="185"/>
        <end position="195"/>
    </location>
</feature>
<evidence type="ECO:0000256" key="8">
    <source>
        <dbReference type="SAM" id="MobiDB-lite"/>
    </source>
</evidence>
<organism evidence="9">
    <name type="scientific">Tetraselmis sp. GSL018</name>
    <dbReference type="NCBI Taxonomy" id="582737"/>
    <lineage>
        <taxon>Eukaryota</taxon>
        <taxon>Viridiplantae</taxon>
        <taxon>Chlorophyta</taxon>
        <taxon>core chlorophytes</taxon>
        <taxon>Chlorodendrophyceae</taxon>
        <taxon>Chlorodendrales</taxon>
        <taxon>Chlorodendraceae</taxon>
        <taxon>Tetraselmis</taxon>
    </lineage>
</organism>
<comment type="similarity">
    <text evidence="2 7">Belongs to the PRP38 family.</text>
</comment>
<feature type="region of interest" description="Disordered" evidence="8">
    <location>
        <begin position="174"/>
        <end position="388"/>
    </location>
</feature>
<feature type="compositionally biased region" description="Basic and acidic residues" evidence="8">
    <location>
        <begin position="263"/>
        <end position="371"/>
    </location>
</feature>
<dbReference type="AlphaFoldDB" id="A0A061RJ78"/>
<dbReference type="GO" id="GO:0000398">
    <property type="term" value="P:mRNA splicing, via spliceosome"/>
    <property type="evidence" value="ECO:0007669"/>
    <property type="project" value="UniProtKB-UniRule"/>
</dbReference>
<dbReference type="InterPro" id="IPR005037">
    <property type="entry name" value="PRP38"/>
</dbReference>
<evidence type="ECO:0000256" key="6">
    <source>
        <dbReference type="ARBA" id="ARBA00023242"/>
    </source>
</evidence>
<feature type="non-terminal residue" evidence="9">
    <location>
        <position position="388"/>
    </location>
</feature>
<evidence type="ECO:0000256" key="7">
    <source>
        <dbReference type="RuleBase" id="RU367025"/>
    </source>
</evidence>